<feature type="region of interest" description="Disordered" evidence="1">
    <location>
        <begin position="245"/>
        <end position="272"/>
    </location>
</feature>
<keyword evidence="5" id="KW-1185">Reference proteome</keyword>
<evidence type="ECO:0000256" key="2">
    <source>
        <dbReference type="SAM" id="Phobius"/>
    </source>
</evidence>
<accession>A0AAD3TTI1</accession>
<feature type="transmembrane region" description="Helical" evidence="2">
    <location>
        <begin position="406"/>
        <end position="426"/>
    </location>
</feature>
<reference evidence="4" key="1">
    <citation type="journal article" date="2023" name="BMC Genomics">
        <title>Chromosome-level genome assemblies of Cutaneotrichosporon spp. (Trichosporonales, Basidiomycota) reveal imbalanced evolution between nucleotide sequences and chromosome synteny.</title>
        <authorList>
            <person name="Kobayashi Y."/>
            <person name="Kayamori A."/>
            <person name="Aoki K."/>
            <person name="Shiwa Y."/>
            <person name="Matsutani M."/>
            <person name="Fujita N."/>
            <person name="Sugita T."/>
            <person name="Iwasaki W."/>
            <person name="Tanaka N."/>
            <person name="Takashima M."/>
        </authorList>
    </citation>
    <scope>NUCLEOTIDE SEQUENCE</scope>
    <source>
        <strain evidence="4">HIS016</strain>
    </source>
</reference>
<name>A0AAD3TTI1_9TREE</name>
<keyword evidence="2" id="KW-0812">Transmembrane</keyword>
<feature type="transmembrane region" description="Helical" evidence="2">
    <location>
        <begin position="363"/>
        <end position="386"/>
    </location>
</feature>
<feature type="domain" description="DUF6534" evidence="3">
    <location>
        <begin position="468"/>
        <end position="553"/>
    </location>
</feature>
<dbReference type="Proteomes" id="UP001222932">
    <property type="component" value="Unassembled WGS sequence"/>
</dbReference>
<feature type="transmembrane region" description="Helical" evidence="2">
    <location>
        <begin position="462"/>
        <end position="483"/>
    </location>
</feature>
<keyword evidence="2" id="KW-0472">Membrane</keyword>
<dbReference type="InterPro" id="IPR045339">
    <property type="entry name" value="DUF6534"/>
</dbReference>
<feature type="region of interest" description="Disordered" evidence="1">
    <location>
        <begin position="608"/>
        <end position="651"/>
    </location>
</feature>
<feature type="transmembrane region" description="Helical" evidence="2">
    <location>
        <begin position="504"/>
        <end position="523"/>
    </location>
</feature>
<feature type="transmembrane region" description="Helical" evidence="2">
    <location>
        <begin position="35"/>
        <end position="55"/>
    </location>
</feature>
<evidence type="ECO:0000313" key="5">
    <source>
        <dbReference type="Proteomes" id="UP001222932"/>
    </source>
</evidence>
<gene>
    <name evidence="4" type="ORF">CspeluHIS016_0300870</name>
</gene>
<comment type="caution">
    <text evidence="4">The sequence shown here is derived from an EMBL/GenBank/DDBJ whole genome shotgun (WGS) entry which is preliminary data.</text>
</comment>
<evidence type="ECO:0000259" key="3">
    <source>
        <dbReference type="Pfam" id="PF20152"/>
    </source>
</evidence>
<dbReference type="PANTHER" id="PTHR40465:SF1">
    <property type="entry name" value="DUF6534 DOMAIN-CONTAINING PROTEIN"/>
    <property type="match status" value="1"/>
</dbReference>
<feature type="transmembrane region" description="Helical" evidence="2">
    <location>
        <begin position="105"/>
        <end position="129"/>
    </location>
</feature>
<keyword evidence="2" id="KW-1133">Transmembrane helix</keyword>
<dbReference type="Pfam" id="PF20152">
    <property type="entry name" value="DUF6534"/>
    <property type="match status" value="1"/>
</dbReference>
<feature type="transmembrane region" description="Helical" evidence="2">
    <location>
        <begin position="75"/>
        <end position="93"/>
    </location>
</feature>
<reference evidence="4" key="2">
    <citation type="submission" date="2023-06" db="EMBL/GenBank/DDBJ databases">
        <authorList>
            <person name="Kobayashi Y."/>
            <person name="Kayamori A."/>
            <person name="Aoki K."/>
            <person name="Shiwa Y."/>
            <person name="Fujita N."/>
            <person name="Sugita T."/>
            <person name="Iwasaki W."/>
            <person name="Tanaka N."/>
            <person name="Takashima M."/>
        </authorList>
    </citation>
    <scope>NUCLEOTIDE SEQUENCE</scope>
    <source>
        <strain evidence="4">HIS016</strain>
    </source>
</reference>
<feature type="transmembrane region" description="Helical" evidence="2">
    <location>
        <begin position="6"/>
        <end position="23"/>
    </location>
</feature>
<sequence length="651" mass="73096">MYVQVVIDTFLCAVISVMVYTYWRFQSHDRLWTRVLVVASTTMLYGVTIYLLWFLQYFLVHHFGEHVAFFETTHFAWFPILDSITAMLAQGYVAHRAWRLNGRSWLLMIVVFVPVTLWLAPVMVANILLTASVLHGLVRKWDFWTPSESYVGRGTRLVLESQLPVTAVSIAFLVEIRVGHGSLVGSAFYGVQSNIYLVGLMYSLNGRVRYGADEDPNQAEATRAQETDVEPTRSLLTVAPFDVPYDKPSPKTSTRSSTDAMKEGEHEHRSSPLSMLLPPLPHAISELSPPVMALGVSLLGVALTPSLDRRWLPSITEEEARAIVTHSSFASMYAKLVIDMALCGLFTMQLITYAKFVRREKRWVLSIVVIASGLTYAISGFIVFYVHHLFVAGWGQRKPFLETNYYCMYPALDAVASSIVQGFFTYRAWRLLGRDWRIVFFLGALIGGSILDMPSIKAPVVVWLTCVMLADIVITAGIGYGLVRWRTGWAHTDKLVDRMVRINLESQVPATLMAMSFLVIFILKPQSLLNFVWQGIQSKFYLIGLLYTLNSRVSFVRGGVCRPREVGITVVVETETFESGGVRSGHAPAPAENEMIPLERIESKSHGRYGSAATVGPMTEEKAEDTPGAVNENETGETLVEEYVFKQHDWE</sequence>
<protein>
    <recommendedName>
        <fullName evidence="3">DUF6534 domain-containing protein</fullName>
    </recommendedName>
</protein>
<organism evidence="4 5">
    <name type="scientific">Cutaneotrichosporon spelunceum</name>
    <dbReference type="NCBI Taxonomy" id="1672016"/>
    <lineage>
        <taxon>Eukaryota</taxon>
        <taxon>Fungi</taxon>
        <taxon>Dikarya</taxon>
        <taxon>Basidiomycota</taxon>
        <taxon>Agaricomycotina</taxon>
        <taxon>Tremellomycetes</taxon>
        <taxon>Trichosporonales</taxon>
        <taxon>Trichosporonaceae</taxon>
        <taxon>Cutaneotrichosporon</taxon>
    </lineage>
</organism>
<evidence type="ECO:0000256" key="1">
    <source>
        <dbReference type="SAM" id="MobiDB-lite"/>
    </source>
</evidence>
<dbReference type="AlphaFoldDB" id="A0AAD3TTI1"/>
<dbReference type="PANTHER" id="PTHR40465">
    <property type="entry name" value="CHROMOSOME 1, WHOLE GENOME SHOTGUN SEQUENCE"/>
    <property type="match status" value="1"/>
</dbReference>
<dbReference type="EMBL" id="BTCM01000003">
    <property type="protein sequence ID" value="GMK56247.1"/>
    <property type="molecule type" value="Genomic_DNA"/>
</dbReference>
<feature type="transmembrane region" description="Helical" evidence="2">
    <location>
        <begin position="438"/>
        <end position="456"/>
    </location>
</feature>
<feature type="compositionally biased region" description="Basic and acidic residues" evidence="1">
    <location>
        <begin position="260"/>
        <end position="270"/>
    </location>
</feature>
<evidence type="ECO:0000313" key="4">
    <source>
        <dbReference type="EMBL" id="GMK56247.1"/>
    </source>
</evidence>
<proteinExistence type="predicted"/>